<accession>A0A1J5P876</accession>
<name>A0A1J5P876_9ZZZZ</name>
<evidence type="ECO:0000313" key="1">
    <source>
        <dbReference type="EMBL" id="OIQ67785.1"/>
    </source>
</evidence>
<reference evidence="1" key="1">
    <citation type="submission" date="2016-10" db="EMBL/GenBank/DDBJ databases">
        <title>Sequence of Gallionella enrichment culture.</title>
        <authorList>
            <person name="Poehlein A."/>
            <person name="Muehling M."/>
            <person name="Daniel R."/>
        </authorList>
    </citation>
    <scope>NUCLEOTIDE SEQUENCE</scope>
</reference>
<sequence>MLRHDDHGIRHPASAYSTSLRLIALQWIKFLDQLEKLRAEYLWEGKTTSATVATAEYAQLLHRLNEHQDACYAVLRAVCPPDRAKPNHVDANFLEKAKLPGWKKFREATRAYREDHVGLIVNNLKHRQGELSSISFQSPVEFRPGYFLRDVLQTGVIGPSRKLHSGGNTAFSFARDQLMHLWWLYRIGDLLTSTLTTVVSQLFQRVIVVTTKSPGSLPWNGLLSRLSALKPEYYPDELKKPQPLAFLSVQPSTFSIEFPSKARGIPLNAVNLRISTDLTVDCNYPSNKMPYFGHMP</sequence>
<proteinExistence type="predicted"/>
<comment type="caution">
    <text evidence="1">The sequence shown here is derived from an EMBL/GenBank/DDBJ whole genome shotgun (WGS) entry which is preliminary data.</text>
</comment>
<gene>
    <name evidence="1" type="ORF">GALL_506340</name>
</gene>
<organism evidence="1">
    <name type="scientific">mine drainage metagenome</name>
    <dbReference type="NCBI Taxonomy" id="410659"/>
    <lineage>
        <taxon>unclassified sequences</taxon>
        <taxon>metagenomes</taxon>
        <taxon>ecological metagenomes</taxon>
    </lineage>
</organism>
<dbReference type="AlphaFoldDB" id="A0A1J5P876"/>
<dbReference type="EMBL" id="MLJW01005706">
    <property type="protein sequence ID" value="OIQ67785.1"/>
    <property type="molecule type" value="Genomic_DNA"/>
</dbReference>
<protein>
    <submittedName>
        <fullName evidence="1">Uncharacterized protein</fullName>
    </submittedName>
</protein>